<evidence type="ECO:0000313" key="1">
    <source>
        <dbReference type="EMBL" id="JAS23080.1"/>
    </source>
</evidence>
<organism evidence="1">
    <name type="scientific">Clastoptera arizonana</name>
    <name type="common">Arizona spittle bug</name>
    <dbReference type="NCBI Taxonomy" id="38151"/>
    <lineage>
        <taxon>Eukaryota</taxon>
        <taxon>Metazoa</taxon>
        <taxon>Ecdysozoa</taxon>
        <taxon>Arthropoda</taxon>
        <taxon>Hexapoda</taxon>
        <taxon>Insecta</taxon>
        <taxon>Pterygota</taxon>
        <taxon>Neoptera</taxon>
        <taxon>Paraneoptera</taxon>
        <taxon>Hemiptera</taxon>
        <taxon>Auchenorrhyncha</taxon>
        <taxon>Cercopoidea</taxon>
        <taxon>Clastopteridae</taxon>
        <taxon>Clastoptera</taxon>
    </lineage>
</organism>
<dbReference type="AlphaFoldDB" id="A0A1B6DBR3"/>
<protein>
    <submittedName>
        <fullName evidence="1">Uncharacterized protein</fullName>
    </submittedName>
</protein>
<name>A0A1B6DBR3_9HEMI</name>
<gene>
    <name evidence="1" type="ORF">g.45423</name>
</gene>
<sequence length="235" mass="27903">MLSLTLNQCFSFTQSEEVTIVPRAQEKTYRKVKSNSDLGIFVDVARGLGRVVKKFRSTIFNFLTQVKEPFDEVEDTISGGRKKFKKERLESSEVPSNSSRKIRTNLQSYTEKNMTRVELVKDLVSVFREVSGIFVEFFRTISDPVREFKSGVRRKVVRLDYSEEYYEPQRFRSRSKRHRTTVRTILLEPIVEVNLNRTRRLRKKIVMRKRRRISEKKLKRKSEQTQAMEELLTHI</sequence>
<proteinExistence type="predicted"/>
<reference evidence="1" key="1">
    <citation type="submission" date="2015-12" db="EMBL/GenBank/DDBJ databases">
        <title>De novo transcriptome assembly of four potential Pierce s Disease insect vectors from Arizona vineyards.</title>
        <authorList>
            <person name="Tassone E.E."/>
        </authorList>
    </citation>
    <scope>NUCLEOTIDE SEQUENCE</scope>
</reference>
<dbReference type="EMBL" id="GEDC01014218">
    <property type="protein sequence ID" value="JAS23080.1"/>
    <property type="molecule type" value="Transcribed_RNA"/>
</dbReference>
<accession>A0A1B6DBR3</accession>